<dbReference type="Gene3D" id="3.90.70.10">
    <property type="entry name" value="Cysteine proteinases"/>
    <property type="match status" value="1"/>
</dbReference>
<dbReference type="InterPro" id="IPR013128">
    <property type="entry name" value="Peptidase_C1A"/>
</dbReference>
<dbReference type="InterPro" id="IPR040528">
    <property type="entry name" value="Lectin-like"/>
</dbReference>
<dbReference type="EMBL" id="JASDDP010000011">
    <property type="protein sequence ID" value="MDJ1645703.1"/>
    <property type="molecule type" value="Genomic_DNA"/>
</dbReference>
<dbReference type="GO" id="GO:0008234">
    <property type="term" value="F:cysteine-type peptidase activity"/>
    <property type="evidence" value="ECO:0007669"/>
    <property type="project" value="InterPro"/>
</dbReference>
<comment type="caution">
    <text evidence="4">The sequence shown here is derived from an EMBL/GenBank/DDBJ whole genome shotgun (WGS) entry which is preliminary data.</text>
</comment>
<dbReference type="RefSeq" id="WP_283827194.1">
    <property type="nucleotide sequence ID" value="NZ_JASDDP010000011.1"/>
</dbReference>
<protein>
    <submittedName>
        <fullName evidence="4">C1 family peptidase</fullName>
    </submittedName>
</protein>
<dbReference type="PANTHER" id="PTHR12411">
    <property type="entry name" value="CYSTEINE PROTEASE FAMILY C1-RELATED"/>
    <property type="match status" value="1"/>
</dbReference>
<gene>
    <name evidence="4" type="ORF">QLQ80_01190</name>
</gene>
<evidence type="ECO:0000313" key="4">
    <source>
        <dbReference type="EMBL" id="MDJ1645703.1"/>
    </source>
</evidence>
<dbReference type="SUPFAM" id="SSF54001">
    <property type="entry name" value="Cysteine proteinases"/>
    <property type="match status" value="1"/>
</dbReference>
<organism evidence="4 5">
    <name type="scientific">Mycoplasma phocimorsus</name>
    <dbReference type="NCBI Taxonomy" id="3045839"/>
    <lineage>
        <taxon>Bacteria</taxon>
        <taxon>Bacillati</taxon>
        <taxon>Mycoplasmatota</taxon>
        <taxon>Mollicutes</taxon>
        <taxon>Mycoplasmataceae</taxon>
        <taxon>Mycoplasma</taxon>
    </lineage>
</organism>
<evidence type="ECO:0000313" key="5">
    <source>
        <dbReference type="Proteomes" id="UP001224428"/>
    </source>
</evidence>
<evidence type="ECO:0000256" key="2">
    <source>
        <dbReference type="SAM" id="Phobius"/>
    </source>
</evidence>
<dbReference type="AlphaFoldDB" id="A0AAJ1UZG2"/>
<keyword evidence="2" id="KW-0472">Membrane</keyword>
<comment type="similarity">
    <text evidence="1">Belongs to the peptidase C1 family.</text>
</comment>
<dbReference type="InterPro" id="IPR038765">
    <property type="entry name" value="Papain-like_cys_pep_sf"/>
</dbReference>
<feature type="domain" description="Peptidase C1A papain C-terminal" evidence="3">
    <location>
        <begin position="27"/>
        <end position="261"/>
    </location>
</feature>
<keyword evidence="5" id="KW-1185">Reference proteome</keyword>
<dbReference type="Pfam" id="PF18560">
    <property type="entry name" value="Lectin_like"/>
    <property type="match status" value="1"/>
</dbReference>
<evidence type="ECO:0000256" key="1">
    <source>
        <dbReference type="ARBA" id="ARBA00008455"/>
    </source>
</evidence>
<dbReference type="SMART" id="SM00645">
    <property type="entry name" value="Pept_C1"/>
    <property type="match status" value="1"/>
</dbReference>
<evidence type="ECO:0000259" key="3">
    <source>
        <dbReference type="SMART" id="SM00645"/>
    </source>
</evidence>
<feature type="transmembrane region" description="Helical" evidence="2">
    <location>
        <begin position="641"/>
        <end position="663"/>
    </location>
</feature>
<sequence>MNKKIFLTGLSLTSALFLPSAQLTQYKETKFDPRDKNTLTDIRNQFAEGICWAFSTIGVVEANLIKKQFITIPQQLDLSEQNLAFKTLNRWKDADPLHNTDFDNYRHFDWKTSGFEPALAAVSLFQWNKLKNENLIGSEFSEYVVKNYIEINHKKSNYREEVKKAIEEYGAVSFLFLVYPGHNGKYYNSKEYIHQKQRAHAATIVGWDDNIDKSLFGSNTKQNGAWLVKNSWGNSFGENGYYWVSYDTNVSELFTLDMMPRSSYQNNYYYDGSFRDVHGHQYKKAAVAYKAKGASINQEEKLKAVNVGFDGENVKLEISVYKQKENNINPRNLELGEKITSKIVEFEKAGIRTIELDKEVTLKAGEWFSIVAEIKSGSENAKLRFGEEKDWQNDFSYIQENNQWISSQKAKNGAVARIKAFTKNHNIETNLHDLRYAKVTLKNYDYRIGDNFNLDDIEVSFNGRFLTREKDYTLELKEFLDPDQGFYYDDSVIGYNHAVIKAKGTYQGKNETFLTVRRGKEHKYNLENKLEVGKNINSTSEIPLNAGWKIIESFKPLKEGDNFIKIYYSGNNGKYYKNNSTTLNVFKNSQITTEKSIKENEPYLQHYVNNTIVQNEQNTVKKTHENSNQTVIDSKLVNKEILIPIIGVIATLGGMLISFFTSWKNK</sequence>
<dbReference type="GO" id="GO:0006508">
    <property type="term" value="P:proteolysis"/>
    <property type="evidence" value="ECO:0007669"/>
    <property type="project" value="InterPro"/>
</dbReference>
<dbReference type="InterPro" id="IPR000668">
    <property type="entry name" value="Peptidase_C1A_C"/>
</dbReference>
<accession>A0AAJ1UZG2</accession>
<dbReference type="Pfam" id="PF00112">
    <property type="entry name" value="Peptidase_C1"/>
    <property type="match status" value="2"/>
</dbReference>
<keyword evidence="2" id="KW-0812">Transmembrane</keyword>
<proteinExistence type="inferred from homology"/>
<dbReference type="CDD" id="cd02619">
    <property type="entry name" value="Peptidase_C1"/>
    <property type="match status" value="1"/>
</dbReference>
<dbReference type="Proteomes" id="UP001224428">
    <property type="component" value="Unassembled WGS sequence"/>
</dbReference>
<keyword evidence="2" id="KW-1133">Transmembrane helix</keyword>
<name>A0AAJ1UZG2_9MOLU</name>
<reference evidence="4" key="1">
    <citation type="submission" date="2023-05" db="EMBL/GenBank/DDBJ databases">
        <title>Mycoplasma phocimorsus sp. nov., isolated from Scandinavian patients with seal finger or septic arthritis after contact with seals.</title>
        <authorList>
            <person name="Skafte-Holm A."/>
            <person name="Pedersen T.R."/>
            <person name="Froelund M."/>
            <person name="Stegger M."/>
            <person name="Qvortrup K."/>
            <person name="Michaels D.L."/>
            <person name="Brown D.R."/>
            <person name="Jensen J.S."/>
        </authorList>
    </citation>
    <scope>NUCLEOTIDE SEQUENCE</scope>
    <source>
        <strain evidence="4">M5725</strain>
    </source>
</reference>